<evidence type="ECO:0000256" key="5">
    <source>
        <dbReference type="ARBA" id="ARBA00016020"/>
    </source>
</evidence>
<evidence type="ECO:0000313" key="13">
    <source>
        <dbReference type="EMBL" id="RLW05791.1"/>
    </source>
</evidence>
<feature type="region of interest" description="Disordered" evidence="11">
    <location>
        <begin position="1"/>
        <end position="30"/>
    </location>
</feature>
<dbReference type="PANTHER" id="PTHR12363">
    <property type="entry name" value="TRANSPORTIN 3 AND IMPORTIN 13"/>
    <property type="match status" value="1"/>
</dbReference>
<evidence type="ECO:0000259" key="12">
    <source>
        <dbReference type="PROSITE" id="PS50166"/>
    </source>
</evidence>
<dbReference type="Pfam" id="PF18786">
    <property type="entry name" value="Importin_rep_2"/>
    <property type="match status" value="2"/>
</dbReference>
<dbReference type="Pfam" id="PF24139">
    <property type="entry name" value="TPR_TNPO3_IPO13_4th"/>
    <property type="match status" value="1"/>
</dbReference>
<dbReference type="Pfam" id="PF24140">
    <property type="entry name" value="TPR_TNPO3_IPO13_3rd"/>
    <property type="match status" value="1"/>
</dbReference>
<dbReference type="InterPro" id="IPR001494">
    <property type="entry name" value="Importin-beta_N"/>
</dbReference>
<evidence type="ECO:0000256" key="1">
    <source>
        <dbReference type="ARBA" id="ARBA00004123"/>
    </source>
</evidence>
<evidence type="ECO:0000256" key="7">
    <source>
        <dbReference type="ARBA" id="ARBA00022490"/>
    </source>
</evidence>
<dbReference type="InterPro" id="IPR011989">
    <property type="entry name" value="ARM-like"/>
</dbReference>
<dbReference type="Gene3D" id="1.25.10.10">
    <property type="entry name" value="Leucine-rich Repeat Variant"/>
    <property type="match status" value="2"/>
</dbReference>
<keyword evidence="14" id="KW-1185">Reference proteome</keyword>
<protein>
    <recommendedName>
        <fullName evidence="5">Importin-13</fullName>
    </recommendedName>
</protein>
<evidence type="ECO:0000256" key="9">
    <source>
        <dbReference type="ARBA" id="ARBA00022927"/>
    </source>
</evidence>
<evidence type="ECO:0000256" key="3">
    <source>
        <dbReference type="ARBA" id="ARBA00007991"/>
    </source>
</evidence>
<dbReference type="Pfam" id="PF03810">
    <property type="entry name" value="IBN_N"/>
    <property type="match status" value="1"/>
</dbReference>
<proteinExistence type="inferred from homology"/>
<keyword evidence="9" id="KW-0653">Protein transport</keyword>
<dbReference type="PROSITE" id="PS50166">
    <property type="entry name" value="IMPORTIN_B_NT"/>
    <property type="match status" value="1"/>
</dbReference>
<dbReference type="InterPro" id="IPR051345">
    <property type="entry name" value="Importin_beta-like_NTR"/>
</dbReference>
<dbReference type="Pfam" id="PF18806">
    <property type="entry name" value="Importin_rep_3"/>
    <property type="match status" value="1"/>
</dbReference>
<dbReference type="InterPro" id="IPR013598">
    <property type="entry name" value="Exportin-1/Importin-b-like"/>
</dbReference>
<dbReference type="InterPro" id="IPR058537">
    <property type="entry name" value="TPR_TNPO3_IPO13_4th"/>
</dbReference>
<sequence length="1141" mass="128093">MERRAEAPPPQGLDFTVENVEKEEQEEQGSELVLLGVDASPESSLSGVMLDDHMAAPEAAGLKQILLVGSGQARQWMSPQLLPSRQTVFANPCSAALPWFQSPVVLCKSCPALHQLYYDPNIENKNLAQKWLMQAQVSPQAWHFSWLLLHMDKVPEIQYFGASALHIKISRYWNDIPADQYESLKSQLFTHITRFASGSKIVLTRLCVALASLALSMMPEAWPCAVADMVRMFQAEDSNVDGRARCLALLELLTVLPEEFQTSRLPQYRKGQVRSVLAQECASVFPLLEQLLQQQDSPGFIKQKVLKCFSSWVQLEIPLMDCENLIQAAFTSLQDPELFDTAVEAVVNAISQPDAQRYVNTLLKLIPPVLGLQEQLRQAVQSGDMETSHGICRIAVALGENHSRALLDQVEHWQSFLALVNMIMFCTGIPGHYPVNETTSSLTLTFWYTLQDDILSFEPDKQAVYQQVYRPVYFQLVDVLLHKAQFPSDEEYGFWSSDEKEQFRIYRVDISDTLMYVYEMLGAELLSSLYDKLGRLLTNTEQPSTWQHTEALLYGFQSIAETIDVNYSDVVPGLIGLIPRISISNVQLADTVMFTIGSLSEWLADHPVMINNVLPLVLQALGNPELSISSVSTLKKICRECKYDLPPYAANIVAVSQEVLMKQIHKTSQCMWLMQALGFLLSALQVEEILKNLHSLITPYIQQLEKLADETPNPSNRLAIIHILGLLSNLFTTLDISHHDDDHESTEVKKLPVQQGPNPVVVVLQQVFQLIQKVLSKWLNDAQVVESVCAIFEKSVKTLLDDFAPMVPQLCEMLGQMYSTIPQVSAIELTRQLVHIFAHEPAHFPPIKALFLLVTSVTLTLFQQGPRDHPDIVDSFMQLLAQRPQRKASGKMSTLYTWWGGKADGSLKSCMSLGMSKRYPSEALLQLRGSYLHVFSILDHCKCVSRQRLAGAPGSLEVSWLPLQHWVHAACLCALQALKRKPDLFLCSNLDVKAVFQCGVLSLKFPEAPTVKASCGFFTELLPRCGEIAPVGQVVHENGKALLQAVLEGIGGQASRSLMDHFAEILFALNKHCFSLLSIWIKEAMQQDGFPSARVTPEQKENFSQQILSRERVNKRRVKEMVKEFTLLCRGLHGTEYTADY</sequence>
<comment type="similarity">
    <text evidence="3">Belongs to the importin beta family.</text>
</comment>
<keyword evidence="6" id="KW-0813">Transport</keyword>
<evidence type="ECO:0000313" key="14">
    <source>
        <dbReference type="Proteomes" id="UP000276834"/>
    </source>
</evidence>
<evidence type="ECO:0000256" key="4">
    <source>
        <dbReference type="ARBA" id="ARBA00011422"/>
    </source>
</evidence>
<dbReference type="InterPro" id="IPR040709">
    <property type="entry name" value="Importin_rep_1"/>
</dbReference>
<dbReference type="STRING" id="44316.ENSEGOP00005021467"/>
<dbReference type="OrthoDB" id="2016913at2759"/>
<dbReference type="Pfam" id="PF24138">
    <property type="entry name" value="TPR_TNPO3_IPO13_2nd"/>
    <property type="match status" value="1"/>
</dbReference>
<dbReference type="Pfam" id="PF08389">
    <property type="entry name" value="Xpo1"/>
    <property type="match status" value="1"/>
</dbReference>
<organism evidence="13 14">
    <name type="scientific">Chloebia gouldiae</name>
    <name type="common">Gouldian finch</name>
    <name type="synonym">Erythrura gouldiae</name>
    <dbReference type="NCBI Taxonomy" id="44316"/>
    <lineage>
        <taxon>Eukaryota</taxon>
        <taxon>Metazoa</taxon>
        <taxon>Chordata</taxon>
        <taxon>Craniata</taxon>
        <taxon>Vertebrata</taxon>
        <taxon>Euteleostomi</taxon>
        <taxon>Archelosauria</taxon>
        <taxon>Archosauria</taxon>
        <taxon>Dinosauria</taxon>
        <taxon>Saurischia</taxon>
        <taxon>Theropoda</taxon>
        <taxon>Coelurosauria</taxon>
        <taxon>Aves</taxon>
        <taxon>Neognathae</taxon>
        <taxon>Neoaves</taxon>
        <taxon>Telluraves</taxon>
        <taxon>Australaves</taxon>
        <taxon>Passeriformes</taxon>
        <taxon>Passeroidea</taxon>
        <taxon>Passeridae</taxon>
        <taxon>Chloebia</taxon>
    </lineage>
</organism>
<dbReference type="Proteomes" id="UP000276834">
    <property type="component" value="Unassembled WGS sequence"/>
</dbReference>
<gene>
    <name evidence="13" type="ORF">DV515_00004826</name>
</gene>
<evidence type="ECO:0000256" key="10">
    <source>
        <dbReference type="ARBA" id="ARBA00023242"/>
    </source>
</evidence>
<name>A0A3L8SQN7_CHLGU</name>
<dbReference type="GO" id="GO:0005634">
    <property type="term" value="C:nucleus"/>
    <property type="evidence" value="ECO:0007669"/>
    <property type="project" value="UniProtKB-SubCell"/>
</dbReference>
<dbReference type="GO" id="GO:0005737">
    <property type="term" value="C:cytoplasm"/>
    <property type="evidence" value="ECO:0007669"/>
    <property type="project" value="UniProtKB-SubCell"/>
</dbReference>
<keyword evidence="10" id="KW-0539">Nucleus</keyword>
<dbReference type="EMBL" id="QUSF01000010">
    <property type="protein sequence ID" value="RLW05791.1"/>
    <property type="molecule type" value="Genomic_DNA"/>
</dbReference>
<evidence type="ECO:0000256" key="6">
    <source>
        <dbReference type="ARBA" id="ARBA00022448"/>
    </source>
</evidence>
<dbReference type="InterPro" id="IPR057941">
    <property type="entry name" value="TPR_TNPO3_IPO13_2nd"/>
</dbReference>
<keyword evidence="7" id="KW-0963">Cytoplasm</keyword>
<dbReference type="GO" id="GO:0031267">
    <property type="term" value="F:small GTPase binding"/>
    <property type="evidence" value="ECO:0007669"/>
    <property type="project" value="InterPro"/>
</dbReference>
<evidence type="ECO:0000256" key="8">
    <source>
        <dbReference type="ARBA" id="ARBA00022737"/>
    </source>
</evidence>
<dbReference type="InterPro" id="IPR057942">
    <property type="entry name" value="TPR_TNPO3_IPO13_3rd"/>
</dbReference>
<feature type="domain" description="Importin N-terminal" evidence="12">
    <location>
        <begin position="128"/>
        <end position="194"/>
    </location>
</feature>
<comment type="subcellular location">
    <subcellularLocation>
        <location evidence="2">Cytoplasm</location>
    </subcellularLocation>
    <subcellularLocation>
        <location evidence="1">Nucleus</location>
    </subcellularLocation>
</comment>
<dbReference type="InterPro" id="IPR040944">
    <property type="entry name" value="Importin_rep_2"/>
</dbReference>
<keyword evidence="8" id="KW-0677">Repeat</keyword>
<dbReference type="AlphaFoldDB" id="A0A3L8SQN7"/>
<dbReference type="InterPro" id="IPR016024">
    <property type="entry name" value="ARM-type_fold"/>
</dbReference>
<dbReference type="SUPFAM" id="SSF48371">
    <property type="entry name" value="ARM repeat"/>
    <property type="match status" value="1"/>
</dbReference>
<evidence type="ECO:0000256" key="11">
    <source>
        <dbReference type="SAM" id="MobiDB-lite"/>
    </source>
</evidence>
<reference evidence="13 14" key="1">
    <citation type="journal article" date="2018" name="Proc. R. Soc. B">
        <title>A non-coding region near Follistatin controls head colour polymorphism in the Gouldian finch.</title>
        <authorList>
            <person name="Toomey M.B."/>
            <person name="Marques C.I."/>
            <person name="Andrade P."/>
            <person name="Araujo P.M."/>
            <person name="Sabatino S."/>
            <person name="Gazda M.A."/>
            <person name="Afonso S."/>
            <person name="Lopes R.J."/>
            <person name="Corbo J.C."/>
            <person name="Carneiro M."/>
        </authorList>
    </citation>
    <scope>NUCLEOTIDE SEQUENCE [LARGE SCALE GENOMIC DNA]</scope>
    <source>
        <strain evidence="13">Red01</strain>
        <tissue evidence="13">Muscle</tissue>
    </source>
</reference>
<dbReference type="PANTHER" id="PTHR12363:SF33">
    <property type="entry name" value="IMPORTIN-13"/>
    <property type="match status" value="1"/>
</dbReference>
<dbReference type="FunFam" id="1.25.10.10:FF:000107">
    <property type="entry name" value="Importin-13"/>
    <property type="match status" value="1"/>
</dbReference>
<dbReference type="GO" id="GO:0006606">
    <property type="term" value="P:protein import into nucleus"/>
    <property type="evidence" value="ECO:0007669"/>
    <property type="project" value="TreeGrafter"/>
</dbReference>
<comment type="caution">
    <text evidence="13">The sequence shown here is derived from an EMBL/GenBank/DDBJ whole genome shotgun (WGS) entry which is preliminary data.</text>
</comment>
<dbReference type="SMART" id="SM00913">
    <property type="entry name" value="IBN_N"/>
    <property type="match status" value="1"/>
</dbReference>
<dbReference type="Pfam" id="PF18773">
    <property type="entry name" value="Importin_rep"/>
    <property type="match status" value="1"/>
</dbReference>
<evidence type="ECO:0000256" key="2">
    <source>
        <dbReference type="ARBA" id="ARBA00004496"/>
    </source>
</evidence>
<accession>A0A3L8SQN7</accession>
<comment type="subunit">
    <text evidence="4">Interacts with UBC9, RAN, RBM8A, eIF-1A and PAX6.</text>
</comment>
<dbReference type="InterPro" id="IPR040520">
    <property type="entry name" value="Importin_rep_3"/>
</dbReference>